<dbReference type="InterPro" id="IPR029058">
    <property type="entry name" value="AB_hydrolase_fold"/>
</dbReference>
<dbReference type="RefSeq" id="XP_013331917.1">
    <property type="nucleotide sequence ID" value="XM_013476463.1"/>
</dbReference>
<dbReference type="AlphaFoldDB" id="A0A0F4Z4Q6"/>
<keyword evidence="7" id="KW-1133">Transmembrane helix</keyword>
<evidence type="ECO:0000256" key="5">
    <source>
        <dbReference type="ARBA" id="ARBA00023180"/>
    </source>
</evidence>
<reference evidence="9 10" key="1">
    <citation type="submission" date="2015-04" db="EMBL/GenBank/DDBJ databases">
        <authorList>
            <person name="Heijne W.H."/>
            <person name="Fedorova N.D."/>
            <person name="Nierman W.C."/>
            <person name="Vollebregt A.W."/>
            <person name="Zhao Z."/>
            <person name="Wu L."/>
            <person name="Kumar M."/>
            <person name="Stam H."/>
            <person name="van den Berg M.A."/>
            <person name="Pel H.J."/>
        </authorList>
    </citation>
    <scope>NUCLEOTIDE SEQUENCE [LARGE SCALE GENOMIC DNA]</scope>
    <source>
        <strain evidence="9 10">CBS 393.64</strain>
    </source>
</reference>
<keyword evidence="2" id="KW-0645">Protease</keyword>
<evidence type="ECO:0000313" key="9">
    <source>
        <dbReference type="EMBL" id="KKA25305.1"/>
    </source>
</evidence>
<dbReference type="Gene3D" id="3.40.50.1820">
    <property type="entry name" value="alpha/beta hydrolase"/>
    <property type="match status" value="1"/>
</dbReference>
<dbReference type="GO" id="GO:0070008">
    <property type="term" value="F:serine-type exopeptidase activity"/>
    <property type="evidence" value="ECO:0007669"/>
    <property type="project" value="InterPro"/>
</dbReference>
<dbReference type="SUPFAM" id="SSF53474">
    <property type="entry name" value="alpha/beta-Hydrolases"/>
    <property type="match status" value="1"/>
</dbReference>
<feature type="compositionally biased region" description="Basic and acidic residues" evidence="6">
    <location>
        <begin position="445"/>
        <end position="454"/>
    </location>
</feature>
<evidence type="ECO:0000256" key="7">
    <source>
        <dbReference type="SAM" id="Phobius"/>
    </source>
</evidence>
<evidence type="ECO:0000256" key="1">
    <source>
        <dbReference type="ARBA" id="ARBA00011079"/>
    </source>
</evidence>
<feature type="transmembrane region" description="Helical" evidence="7">
    <location>
        <begin position="851"/>
        <end position="872"/>
    </location>
</feature>
<keyword evidence="5" id="KW-0325">Glycoprotein</keyword>
<evidence type="ECO:0000313" key="10">
    <source>
        <dbReference type="Proteomes" id="UP000053958"/>
    </source>
</evidence>
<keyword evidence="4" id="KW-0378">Hydrolase</keyword>
<keyword evidence="3 8" id="KW-0732">Signal</keyword>
<keyword evidence="7" id="KW-0812">Transmembrane</keyword>
<evidence type="ECO:0000256" key="4">
    <source>
        <dbReference type="ARBA" id="ARBA00022801"/>
    </source>
</evidence>
<dbReference type="Pfam" id="PF05577">
    <property type="entry name" value="Peptidase_S28"/>
    <property type="match status" value="1"/>
</dbReference>
<dbReference type="InterPro" id="IPR008758">
    <property type="entry name" value="Peptidase_S28"/>
</dbReference>
<feature type="chain" id="PRO_5002482456" evidence="8">
    <location>
        <begin position="22"/>
        <end position="949"/>
    </location>
</feature>
<gene>
    <name evidence="9" type="ORF">T310_0622</name>
</gene>
<comment type="caution">
    <text evidence="9">The sequence shown here is derived from an EMBL/GenBank/DDBJ whole genome shotgun (WGS) entry which is preliminary data.</text>
</comment>
<dbReference type="PANTHER" id="PTHR11010:SF109">
    <property type="entry name" value="PEPTIDASE, FAMILY S28, PUTATIVE (AFU_ORTHOLOGUE AFUA_4G03790)-RELATED"/>
    <property type="match status" value="1"/>
</dbReference>
<organism evidence="9 10">
    <name type="scientific">Rasamsonia emersonii (strain ATCC 16479 / CBS 393.64 / IMI 116815)</name>
    <dbReference type="NCBI Taxonomy" id="1408163"/>
    <lineage>
        <taxon>Eukaryota</taxon>
        <taxon>Fungi</taxon>
        <taxon>Dikarya</taxon>
        <taxon>Ascomycota</taxon>
        <taxon>Pezizomycotina</taxon>
        <taxon>Eurotiomycetes</taxon>
        <taxon>Eurotiomycetidae</taxon>
        <taxon>Eurotiales</taxon>
        <taxon>Trichocomaceae</taxon>
        <taxon>Rasamsonia</taxon>
    </lineage>
</organism>
<accession>A0A0F4Z4Q6</accession>
<feature type="signal peptide" evidence="8">
    <location>
        <begin position="1"/>
        <end position="21"/>
    </location>
</feature>
<dbReference type="GO" id="GO:0008239">
    <property type="term" value="F:dipeptidyl-peptidase activity"/>
    <property type="evidence" value="ECO:0007669"/>
    <property type="project" value="TreeGrafter"/>
</dbReference>
<proteinExistence type="inferred from homology"/>
<protein>
    <submittedName>
        <fullName evidence="9">Serine peptidase, family S28</fullName>
    </submittedName>
</protein>
<feature type="region of interest" description="Disordered" evidence="6">
    <location>
        <begin position="883"/>
        <end position="904"/>
    </location>
</feature>
<keyword evidence="10" id="KW-1185">Reference proteome</keyword>
<dbReference type="PANTHER" id="PTHR11010">
    <property type="entry name" value="PROTEASE S28 PRO-X CARBOXYPEPTIDASE-RELATED"/>
    <property type="match status" value="1"/>
</dbReference>
<dbReference type="GeneID" id="25312676"/>
<dbReference type="OrthoDB" id="1735038at2759"/>
<evidence type="ECO:0000256" key="8">
    <source>
        <dbReference type="SAM" id="SignalP"/>
    </source>
</evidence>
<evidence type="ECO:0000256" key="6">
    <source>
        <dbReference type="SAM" id="MobiDB-lite"/>
    </source>
</evidence>
<sequence length="949" mass="102336">MIWQSALTCAVLTALAGCASGMGFALSPRTKDLRLAAALGLDADAVLLNHTHFRNTLASLRTSDIQAEQATIPIDHDDHSVGTYQNRYWVTTEYYKPGGPVFVYDVGESSAEDVAQTMLTNGSFFVEFLQEFNGIGLVWEHRYYGESLPFPVDIDTPPEHFKYLTNRQALADLPYFAMTFSRDEFPGQDLTPKSTPWIMVGGSYSGMRAAFSRNEYPDYIYAAFASSAPVQARIDMSVYFDQVYRGMVAYGYGGCAKDLHAVHVYIDQQLAQNGTAADDIKRLFFGPGAENNTNGDFTSAVDLIYINFQNFGMGGGDMGLGSLCDARGRMGPVYRQQGRGGATGVVAQPGAPGQRILWRPELQRAGEPERAGVMRSGTAGVEPGHDQLDLAVLLAVGVLPERQPGSALAAVAVRVAGVPAADVLPAVPGGGRERRAASPSRRRRGEQGDRRLDDAPVQRVLERRGVRPMADAVAAVNRGVRATGVNFTTEIPACGVSTGEDQLFGYIMKDAEHCFDMNPTFEGGKAVAGDFVNALHKWLPCFKKRYMYMYMHVKLHNADNCILCMQRAKGLERLSISLQRAKGLEHLCRHYQPSKSGKWCVSYSVVCVDLIKLCDNPLTPQGNGPPAKSPSIAPMSITSPPALTTTFTPAPSCLRDTYVWNATVGHSCGFGSSTVPCVYASLGPPSTSACLPPGYNWDTTAYFSPGICPSGYEIACESVVSIGSVSETRATCCPVGYTCQSGTDWPWYSTDRCASGLPGVVPFTYTSTTDSGWVTLTTTVQAGLNAYGIYIRWQSTDFLPRETLSPSSTASVLTSSSASAPVTTTAVSTAVSTFEAIPETAPSGLSSGAKAGIGVGSAVAFLLLVLIGLLIYRMFGPGRRDSSSQKNIILDPSDPGHPQSQGPMMIPVQNYKFYELSSSPMRRELDSRPKMSTAAQQQLHELPGTMYDR</sequence>
<evidence type="ECO:0000256" key="3">
    <source>
        <dbReference type="ARBA" id="ARBA00022729"/>
    </source>
</evidence>
<dbReference type="EMBL" id="LASV01000025">
    <property type="protein sequence ID" value="KKA25305.1"/>
    <property type="molecule type" value="Genomic_DNA"/>
</dbReference>
<comment type="similarity">
    <text evidence="1">Belongs to the peptidase S28 family.</text>
</comment>
<feature type="region of interest" description="Disordered" evidence="6">
    <location>
        <begin position="426"/>
        <end position="454"/>
    </location>
</feature>
<name>A0A0F4Z4Q6_RASE3</name>
<dbReference type="Proteomes" id="UP000053958">
    <property type="component" value="Unassembled WGS sequence"/>
</dbReference>
<feature type="region of interest" description="Disordered" evidence="6">
    <location>
        <begin position="922"/>
        <end position="949"/>
    </location>
</feature>
<dbReference type="GO" id="GO:0006508">
    <property type="term" value="P:proteolysis"/>
    <property type="evidence" value="ECO:0007669"/>
    <property type="project" value="UniProtKB-KW"/>
</dbReference>
<keyword evidence="7" id="KW-0472">Membrane</keyword>
<evidence type="ECO:0000256" key="2">
    <source>
        <dbReference type="ARBA" id="ARBA00022670"/>
    </source>
</evidence>